<dbReference type="PANTHER" id="PTHR37784">
    <property type="entry name" value="PROTEIN MSN1"/>
    <property type="match status" value="1"/>
</dbReference>
<dbReference type="Pfam" id="PF12550">
    <property type="entry name" value="GCR1_C"/>
    <property type="match status" value="1"/>
</dbReference>
<feature type="compositionally biased region" description="Basic residues" evidence="1">
    <location>
        <begin position="11"/>
        <end position="24"/>
    </location>
</feature>
<comment type="caution">
    <text evidence="3">The sequence shown here is derived from an EMBL/GenBank/DDBJ whole genome shotgun (WGS) entry which is preliminary data.</text>
</comment>
<accession>A0A8H7RYX6</accession>
<evidence type="ECO:0000313" key="4">
    <source>
        <dbReference type="Proteomes" id="UP000646827"/>
    </source>
</evidence>
<proteinExistence type="predicted"/>
<feature type="region of interest" description="Disordered" evidence="1">
    <location>
        <begin position="1"/>
        <end position="63"/>
    </location>
</feature>
<dbReference type="InterPro" id="IPR052146">
    <property type="entry name" value="HOT1"/>
</dbReference>
<dbReference type="InterPro" id="IPR038279">
    <property type="entry name" value="Ndc10_dom2_sf"/>
</dbReference>
<dbReference type="GO" id="GO:0060963">
    <property type="term" value="P:positive regulation of ribosomal protein gene transcription by RNA polymerase II"/>
    <property type="evidence" value="ECO:0007669"/>
    <property type="project" value="TreeGrafter"/>
</dbReference>
<dbReference type="GO" id="GO:0000981">
    <property type="term" value="F:DNA-binding transcription factor activity, RNA polymerase II-specific"/>
    <property type="evidence" value="ECO:0007669"/>
    <property type="project" value="TreeGrafter"/>
</dbReference>
<feature type="compositionally biased region" description="Polar residues" evidence="1">
    <location>
        <begin position="29"/>
        <end position="42"/>
    </location>
</feature>
<dbReference type="Gene3D" id="1.10.443.20">
    <property type="entry name" value="Centromere DNA-binding protein complex CBF3 subunit, domain 2"/>
    <property type="match status" value="1"/>
</dbReference>
<organism evidence="3 4">
    <name type="scientific">Circinella minor</name>
    <dbReference type="NCBI Taxonomy" id="1195481"/>
    <lineage>
        <taxon>Eukaryota</taxon>
        <taxon>Fungi</taxon>
        <taxon>Fungi incertae sedis</taxon>
        <taxon>Mucoromycota</taxon>
        <taxon>Mucoromycotina</taxon>
        <taxon>Mucoromycetes</taxon>
        <taxon>Mucorales</taxon>
        <taxon>Lichtheimiaceae</taxon>
        <taxon>Circinella</taxon>
    </lineage>
</organism>
<feature type="region of interest" description="Disordered" evidence="1">
    <location>
        <begin position="293"/>
        <end position="344"/>
    </location>
</feature>
<dbReference type="AlphaFoldDB" id="A0A8H7RYX6"/>
<feature type="compositionally biased region" description="Low complexity" evidence="1">
    <location>
        <begin position="298"/>
        <end position="320"/>
    </location>
</feature>
<keyword evidence="4" id="KW-1185">Reference proteome</keyword>
<dbReference type="InterPro" id="IPR022210">
    <property type="entry name" value="TF_GCR1-like"/>
</dbReference>
<dbReference type="EMBL" id="JAEPRB010000167">
    <property type="protein sequence ID" value="KAG2219716.1"/>
    <property type="molecule type" value="Genomic_DNA"/>
</dbReference>
<protein>
    <recommendedName>
        <fullName evidence="2">Transcription activator GCR1-like domain-containing protein</fullName>
    </recommendedName>
</protein>
<reference evidence="3 4" key="1">
    <citation type="submission" date="2020-12" db="EMBL/GenBank/DDBJ databases">
        <title>Metabolic potential, ecology and presence of endohyphal bacteria is reflected in genomic diversity of Mucoromycotina.</title>
        <authorList>
            <person name="Muszewska A."/>
            <person name="Okrasinska A."/>
            <person name="Steczkiewicz K."/>
            <person name="Drgas O."/>
            <person name="Orlowska M."/>
            <person name="Perlinska-Lenart U."/>
            <person name="Aleksandrzak-Piekarczyk T."/>
            <person name="Szatraj K."/>
            <person name="Zielenkiewicz U."/>
            <person name="Pilsyk S."/>
            <person name="Malc E."/>
            <person name="Mieczkowski P."/>
            <person name="Kruszewska J.S."/>
            <person name="Biernat P."/>
            <person name="Pawlowska J."/>
        </authorList>
    </citation>
    <scope>NUCLEOTIDE SEQUENCE [LARGE SCALE GENOMIC DNA]</scope>
    <source>
        <strain evidence="3 4">CBS 142.35</strain>
    </source>
</reference>
<feature type="compositionally biased region" description="Polar residues" evidence="1">
    <location>
        <begin position="321"/>
        <end position="344"/>
    </location>
</feature>
<dbReference type="Proteomes" id="UP000646827">
    <property type="component" value="Unassembled WGS sequence"/>
</dbReference>
<feature type="domain" description="Transcription activator GCR1-like" evidence="2">
    <location>
        <begin position="361"/>
        <end position="436"/>
    </location>
</feature>
<dbReference type="GO" id="GO:0000978">
    <property type="term" value="F:RNA polymerase II cis-regulatory region sequence-specific DNA binding"/>
    <property type="evidence" value="ECO:0007669"/>
    <property type="project" value="TreeGrafter"/>
</dbReference>
<name>A0A8H7RYX6_9FUNG</name>
<evidence type="ECO:0000313" key="3">
    <source>
        <dbReference type="EMBL" id="KAG2219716.1"/>
    </source>
</evidence>
<dbReference type="PANTHER" id="PTHR37784:SF2">
    <property type="entry name" value="HIGH-OSMOLARITY-INDUCED TRANSCRIPTION PROTEIN 1"/>
    <property type="match status" value="1"/>
</dbReference>
<evidence type="ECO:0000259" key="2">
    <source>
        <dbReference type="Pfam" id="PF12550"/>
    </source>
</evidence>
<evidence type="ECO:0000256" key="1">
    <source>
        <dbReference type="SAM" id="MobiDB-lite"/>
    </source>
</evidence>
<gene>
    <name evidence="3" type="ORF">INT45_006048</name>
</gene>
<dbReference type="OrthoDB" id="2287578at2759"/>
<sequence>MSPNGNWFKMKVIHGARPRTKKDKGKQPARTNDTPNAVSNDDNVPVADIIDGDESSDDEAPKSDNIWECAISKETHTRFIKAAFKASDIFVARKATHIPRASAAKMADLAGVPDSQIRRQGLWNSDTMTNSYVNSLPREFSDLQYHLPRAKEPCDELKNLVFPWADYWYDHAAVMMDHIPDHPIWKHELFKNPLFTEFRRKVKAHVETNEDPGSSIIERFAPEVQDQLTNMNRILVDTLKEVRESQINNNQSQQQSQQQIQQFQQFQQTINNIISGRQQLQLSVRLDNGNLATGTTASSSNNSDNNNNNSSSSSLVSINSEQLQQPESSIPPTDTTPNSPATSTANATISLQYTDAGIPVYKMSRQVLTVNDLWAEWTLGRDGFWPVQELDNKWGTKWRRGDKKWFNIRKKVIDAVNDLQENLGLTPTTAIQNLQNVMNARGWSLDRLGTELQSKNFFPSEQTKRRKLARS</sequence>